<dbReference type="PROSITE" id="PS51163">
    <property type="entry name" value="YRDC"/>
    <property type="match status" value="1"/>
</dbReference>
<organism evidence="12 13">
    <name type="scientific">Oleidesulfovibrio alaskensis (strain ATCC BAA-1058 / DSM 17464 / G20)</name>
    <name type="common">Desulfovibrio alaskensis</name>
    <dbReference type="NCBI Taxonomy" id="207559"/>
    <lineage>
        <taxon>Bacteria</taxon>
        <taxon>Pseudomonadati</taxon>
        <taxon>Thermodesulfobacteriota</taxon>
        <taxon>Desulfovibrionia</taxon>
        <taxon>Desulfovibrionales</taxon>
        <taxon>Desulfovibrionaceae</taxon>
        <taxon>Oleidesulfovibrio</taxon>
    </lineage>
</organism>
<gene>
    <name evidence="12" type="ordered locus">Dde_0555</name>
</gene>
<dbReference type="Pfam" id="PF07503">
    <property type="entry name" value="zf-HYPF"/>
    <property type="match status" value="2"/>
</dbReference>
<dbReference type="PANTHER" id="PTHR42959">
    <property type="entry name" value="CARBAMOYLTRANSFERASE"/>
    <property type="match status" value="1"/>
</dbReference>
<evidence type="ECO:0000256" key="2">
    <source>
        <dbReference type="ARBA" id="ARBA00008097"/>
    </source>
</evidence>
<dbReference type="Pfam" id="PF00708">
    <property type="entry name" value="Acylphosphatase"/>
    <property type="match status" value="1"/>
</dbReference>
<dbReference type="Pfam" id="PF17788">
    <property type="entry name" value="HypF_C"/>
    <property type="match status" value="1"/>
</dbReference>
<dbReference type="InterPro" id="IPR017945">
    <property type="entry name" value="DHBP_synth_RibB-like_a/b_dom"/>
</dbReference>
<dbReference type="GO" id="GO:0003998">
    <property type="term" value="F:acylphosphatase activity"/>
    <property type="evidence" value="ECO:0007669"/>
    <property type="project" value="UniProtKB-EC"/>
</dbReference>
<evidence type="ECO:0000256" key="6">
    <source>
        <dbReference type="ARBA" id="ARBA00022833"/>
    </source>
</evidence>
<dbReference type="RefSeq" id="WP_011366672.1">
    <property type="nucleotide sequence ID" value="NC_007519.1"/>
</dbReference>
<evidence type="ECO:0000259" key="10">
    <source>
        <dbReference type="PROSITE" id="PS51160"/>
    </source>
</evidence>
<comment type="catalytic activity">
    <reaction evidence="9">
        <text>an acyl phosphate + H2O = a carboxylate + phosphate + H(+)</text>
        <dbReference type="Rhea" id="RHEA:14965"/>
        <dbReference type="ChEBI" id="CHEBI:15377"/>
        <dbReference type="ChEBI" id="CHEBI:15378"/>
        <dbReference type="ChEBI" id="CHEBI:29067"/>
        <dbReference type="ChEBI" id="CHEBI:43474"/>
        <dbReference type="ChEBI" id="CHEBI:59918"/>
        <dbReference type="EC" id="3.6.1.7"/>
    </reaction>
</comment>
<dbReference type="Proteomes" id="UP000002710">
    <property type="component" value="Chromosome"/>
</dbReference>
<keyword evidence="4" id="KW-0479">Metal-binding</keyword>
<dbReference type="InterPro" id="IPR036046">
    <property type="entry name" value="Acylphosphatase-like_dom_sf"/>
</dbReference>
<evidence type="ECO:0000256" key="5">
    <source>
        <dbReference type="ARBA" id="ARBA00022771"/>
    </source>
</evidence>
<dbReference type="InterPro" id="IPR017968">
    <property type="entry name" value="Acylphosphatase_CS"/>
</dbReference>
<dbReference type="PIRSF" id="PIRSF006256">
    <property type="entry name" value="CMPcnvr_hdrg_mat"/>
    <property type="match status" value="1"/>
</dbReference>
<dbReference type="EC" id="6.2.-.-" evidence="8"/>
<evidence type="ECO:0000313" key="13">
    <source>
        <dbReference type="Proteomes" id="UP000002710"/>
    </source>
</evidence>
<evidence type="ECO:0000256" key="8">
    <source>
        <dbReference type="PIRNR" id="PIRNR006256"/>
    </source>
</evidence>
<name>Q315P0_OLEA2</name>
<feature type="domain" description="YrdC-like" evidence="11">
    <location>
        <begin position="205"/>
        <end position="400"/>
    </location>
</feature>
<evidence type="ECO:0000256" key="1">
    <source>
        <dbReference type="ARBA" id="ARBA00004711"/>
    </source>
</evidence>
<proteinExistence type="inferred from homology"/>
<dbReference type="GO" id="GO:0016874">
    <property type="term" value="F:ligase activity"/>
    <property type="evidence" value="ECO:0007669"/>
    <property type="project" value="UniProtKB-UniRule"/>
</dbReference>
<feature type="active site" evidence="9">
    <location>
        <position position="40"/>
    </location>
</feature>
<dbReference type="GO" id="GO:0008270">
    <property type="term" value="F:zinc ion binding"/>
    <property type="evidence" value="ECO:0007669"/>
    <property type="project" value="UniProtKB-KW"/>
</dbReference>
<feature type="active site" evidence="9">
    <location>
        <position position="22"/>
    </location>
</feature>
<dbReference type="SUPFAM" id="SSF55821">
    <property type="entry name" value="YrdC/RibB"/>
    <property type="match status" value="1"/>
</dbReference>
<dbReference type="InterPro" id="IPR041440">
    <property type="entry name" value="HypF_C"/>
</dbReference>
<dbReference type="STRING" id="207559.Dde_0555"/>
<dbReference type="EMBL" id="CP000112">
    <property type="protein sequence ID" value="ABB37356.1"/>
    <property type="molecule type" value="Genomic_DNA"/>
</dbReference>
<evidence type="ECO:0000256" key="9">
    <source>
        <dbReference type="PROSITE-ProRule" id="PRU00520"/>
    </source>
</evidence>
<dbReference type="GO" id="GO:0003725">
    <property type="term" value="F:double-stranded RNA binding"/>
    <property type="evidence" value="ECO:0007669"/>
    <property type="project" value="InterPro"/>
</dbReference>
<comment type="similarity">
    <text evidence="2 8">Belongs to the carbamoyltransferase HypF family.</text>
</comment>
<accession>Q315P0</accession>
<dbReference type="InterPro" id="IPR004421">
    <property type="entry name" value="Carbamoyltransferase_HypF"/>
</dbReference>
<dbReference type="Pfam" id="PF22521">
    <property type="entry name" value="HypF_C_2"/>
    <property type="match status" value="1"/>
</dbReference>
<dbReference type="HOGENOM" id="CLU_009164_0_0_7"/>
<dbReference type="PROSITE" id="PS51160">
    <property type="entry name" value="ACYLPHOSPHATASE_3"/>
    <property type="match status" value="1"/>
</dbReference>
<comment type="pathway">
    <text evidence="1">Protein modification; [NiFe] hydrogenase maturation.</text>
</comment>
<dbReference type="InterPro" id="IPR051060">
    <property type="entry name" value="Carbamoyltrans_HypF-like"/>
</dbReference>
<dbReference type="Gene3D" id="3.30.420.40">
    <property type="match status" value="1"/>
</dbReference>
<reference evidence="12 13" key="1">
    <citation type="journal article" date="2011" name="J. Bacteriol.">
        <title>Complete genome sequence and updated annotation of Desulfovibrio alaskensis G20.</title>
        <authorList>
            <person name="Hauser L.J."/>
            <person name="Land M.L."/>
            <person name="Brown S.D."/>
            <person name="Larimer F."/>
            <person name="Keller K.L."/>
            <person name="Rapp-Giles B.J."/>
            <person name="Price M.N."/>
            <person name="Lin M."/>
            <person name="Bruce D.C."/>
            <person name="Detter J.C."/>
            <person name="Tapia R."/>
            <person name="Han C.S."/>
            <person name="Goodwin L.A."/>
            <person name="Cheng J.F."/>
            <person name="Pitluck S."/>
            <person name="Copeland A."/>
            <person name="Lucas S."/>
            <person name="Nolan M."/>
            <person name="Lapidus A.L."/>
            <person name="Palumbo A.V."/>
            <person name="Wall J.D."/>
        </authorList>
    </citation>
    <scope>NUCLEOTIDE SEQUENCE [LARGE SCALE GENOMIC DNA]</scope>
    <source>
        <strain evidence="13">ATCC BAA 1058 / DSM 17464 / G20</strain>
    </source>
</reference>
<keyword evidence="5" id="KW-0863">Zinc-finger</keyword>
<comment type="catalytic activity">
    <reaction evidence="7">
        <text>C-terminal L-cysteinyl-[HypE protein] + carbamoyl phosphate + ATP + H2O = C-terminal S-carboxamide-L-cysteinyl-[HypE protein] + AMP + phosphate + diphosphate + H(+)</text>
        <dbReference type="Rhea" id="RHEA:55636"/>
        <dbReference type="Rhea" id="RHEA-COMP:14247"/>
        <dbReference type="Rhea" id="RHEA-COMP:14392"/>
        <dbReference type="ChEBI" id="CHEBI:15377"/>
        <dbReference type="ChEBI" id="CHEBI:15378"/>
        <dbReference type="ChEBI" id="CHEBI:30616"/>
        <dbReference type="ChEBI" id="CHEBI:33019"/>
        <dbReference type="ChEBI" id="CHEBI:43474"/>
        <dbReference type="ChEBI" id="CHEBI:58228"/>
        <dbReference type="ChEBI" id="CHEBI:76913"/>
        <dbReference type="ChEBI" id="CHEBI:139126"/>
        <dbReference type="ChEBI" id="CHEBI:456215"/>
    </reaction>
</comment>
<sequence length="777" mass="85179">MAAATIRRKYVISGQVQGVGFRPFVFRIARDHGITGTVSNTSQGVFIEAQGTPQAVAAFGTDLTDKLPPLARVVSRTEEDIPPREDEQLFTIVASEGGSGQNVLISADVATCQDCLRDMFDPSDRRYLYPFTNCTNCGPRYTITRAIPYDRDKTSMACFPLCPQCREEYENPMDRRFHAQPNACPKCGPHVWLASADGTQLARDTEAVVQTAKALAKGHIAAIKGLGGFHLACDATATAAVDRLRARKKRPGKPLAVMVPDMAAAQALAHIGSGEAALLQSVERPIVLCRLKQGTPLAPQVSPHTDHVGLMLPYTPLHHVLFHLYREILPHEACAALVMTSGNMSSEPISLGNREALLRLHDIADIFLLHNRDILIRTDDSVVRVNPDTHEPQFLRRARGYTPRPVFLDGEGPCVMATGPELKSTLCYTRGDQAFVSQHIGDLQNLESFGFYREIARHLQSVLEVTPQAVVHDLHPDYLTTSYAEGRAQRDGIPALSLQHHYAHIYSVLAENRFSGPVLGIALDGTGYGEDGTIWGGELLYVDNSRLDHERLGHLAPMLLPGGEAAIREPWRIAQGILWQNGTTGPGDIPWPWQEQFRDAARVLPQVMERRLNTPLTSSCGRLFDAVSAMLGICISVTYEGQAAIMLERIQDMGVTAPYPCPMRTDVQPLMLDTHALFMAAYADWLQNVPAGVISRRFHLGLMHGLAEAAGSLAEVMDIATVGLSGGVMQNRTISAELPPLLRRRGLSVLVHRELPPGDGCISLGQADWGRRMLMQQ</sequence>
<evidence type="ECO:0000256" key="3">
    <source>
        <dbReference type="ARBA" id="ARBA00022598"/>
    </source>
</evidence>
<dbReference type="GO" id="GO:0016743">
    <property type="term" value="F:carboxyl- or carbamoyltransferase activity"/>
    <property type="evidence" value="ECO:0007669"/>
    <property type="project" value="UniProtKB-UniRule"/>
</dbReference>
<dbReference type="NCBIfam" id="TIGR00143">
    <property type="entry name" value="hypF"/>
    <property type="match status" value="1"/>
</dbReference>
<dbReference type="Gene3D" id="3.90.870.50">
    <property type="match status" value="1"/>
</dbReference>
<evidence type="ECO:0000256" key="4">
    <source>
        <dbReference type="ARBA" id="ARBA00022723"/>
    </source>
</evidence>
<dbReference type="PANTHER" id="PTHR42959:SF1">
    <property type="entry name" value="CARBAMOYLTRANSFERASE HYPF"/>
    <property type="match status" value="1"/>
</dbReference>
<keyword evidence="3" id="KW-0436">Ligase</keyword>
<dbReference type="InterPro" id="IPR055128">
    <property type="entry name" value="HypF_C_2"/>
</dbReference>
<protein>
    <recommendedName>
        <fullName evidence="8">Carbamoyltransferase</fullName>
        <ecNumber evidence="8">6.2.-.-</ecNumber>
    </recommendedName>
</protein>
<feature type="domain" description="Acylphosphatase-like" evidence="10">
    <location>
        <begin position="7"/>
        <end position="94"/>
    </location>
</feature>
<dbReference type="SUPFAM" id="SSF54975">
    <property type="entry name" value="Acylphosphatase/BLUF domain-like"/>
    <property type="match status" value="1"/>
</dbReference>
<evidence type="ECO:0000313" key="12">
    <source>
        <dbReference type="EMBL" id="ABB37356.1"/>
    </source>
</evidence>
<dbReference type="InterPro" id="IPR006070">
    <property type="entry name" value="Sua5-like_dom"/>
</dbReference>
<keyword evidence="9" id="KW-0378">Hydrolase</keyword>
<dbReference type="Pfam" id="PF01300">
    <property type="entry name" value="Sua5_yciO_yrdC"/>
    <property type="match status" value="1"/>
</dbReference>
<dbReference type="AlphaFoldDB" id="Q315P0"/>
<evidence type="ECO:0000259" key="11">
    <source>
        <dbReference type="PROSITE" id="PS51163"/>
    </source>
</evidence>
<evidence type="ECO:0000256" key="7">
    <source>
        <dbReference type="ARBA" id="ARBA00048220"/>
    </source>
</evidence>
<dbReference type="KEGG" id="dde:Dde_0555"/>
<dbReference type="PROSITE" id="PS00150">
    <property type="entry name" value="ACYLPHOSPHATASE_1"/>
    <property type="match status" value="1"/>
</dbReference>
<dbReference type="GO" id="GO:0051604">
    <property type="term" value="P:protein maturation"/>
    <property type="evidence" value="ECO:0007669"/>
    <property type="project" value="TreeGrafter"/>
</dbReference>
<keyword evidence="6" id="KW-0862">Zinc</keyword>
<dbReference type="InterPro" id="IPR001792">
    <property type="entry name" value="Acylphosphatase-like_dom"/>
</dbReference>
<dbReference type="Gene3D" id="3.30.110.120">
    <property type="match status" value="1"/>
</dbReference>
<dbReference type="eggNOG" id="COG0068">
    <property type="taxonomic scope" value="Bacteria"/>
</dbReference>
<keyword evidence="13" id="KW-1185">Reference proteome</keyword>
<dbReference type="InterPro" id="IPR011125">
    <property type="entry name" value="Znf_HypF"/>
</dbReference>
<dbReference type="UniPathway" id="UPA00335"/>
<dbReference type="Gene3D" id="3.30.420.360">
    <property type="match status" value="1"/>
</dbReference>